<evidence type="ECO:0000256" key="1">
    <source>
        <dbReference type="SAM" id="Phobius"/>
    </source>
</evidence>
<dbReference type="Pfam" id="PF05437">
    <property type="entry name" value="AzlD"/>
    <property type="match status" value="1"/>
</dbReference>
<gene>
    <name evidence="2" type="ORF">C0674_01790</name>
</gene>
<dbReference type="InterPro" id="IPR008407">
    <property type="entry name" value="Brnchd-chn_aa_trnsp_AzlD"/>
</dbReference>
<organism evidence="2 3">
    <name type="scientific">Sporolactobacillus terrae</name>
    <dbReference type="NCBI Taxonomy" id="269673"/>
    <lineage>
        <taxon>Bacteria</taxon>
        <taxon>Bacillati</taxon>
        <taxon>Bacillota</taxon>
        <taxon>Bacilli</taxon>
        <taxon>Bacillales</taxon>
        <taxon>Sporolactobacillaceae</taxon>
        <taxon>Sporolactobacillus</taxon>
    </lineage>
</organism>
<keyword evidence="3" id="KW-1185">Reference proteome</keyword>
<dbReference type="Proteomes" id="UP000285882">
    <property type="component" value="Chromosome"/>
</dbReference>
<keyword evidence="1" id="KW-0812">Transmembrane</keyword>
<evidence type="ECO:0000313" key="2">
    <source>
        <dbReference type="EMBL" id="QAA21455.1"/>
    </source>
</evidence>
<reference evidence="2 3" key="1">
    <citation type="submission" date="2018-01" db="EMBL/GenBank/DDBJ databases">
        <title>Complete genome sequencing of Sporolactobacillus terrae DLG3.</title>
        <authorList>
            <person name="Nam Y.-D."/>
            <person name="Kang J."/>
            <person name="Chung W.-H."/>
        </authorList>
    </citation>
    <scope>NUCLEOTIDE SEQUENCE [LARGE SCALE GENOMIC DNA]</scope>
    <source>
        <strain evidence="2 3">DLG3</strain>
    </source>
</reference>
<dbReference type="EMBL" id="CP025688">
    <property type="protein sequence ID" value="QAA21455.1"/>
    <property type="molecule type" value="Genomic_DNA"/>
</dbReference>
<feature type="transmembrane region" description="Helical" evidence="1">
    <location>
        <begin position="38"/>
        <end position="56"/>
    </location>
</feature>
<keyword evidence="1" id="KW-0472">Membrane</keyword>
<accession>A0ABX5Q485</accession>
<keyword evidence="1" id="KW-1133">Transmembrane helix</keyword>
<evidence type="ECO:0000313" key="3">
    <source>
        <dbReference type="Proteomes" id="UP000285882"/>
    </source>
</evidence>
<proteinExistence type="predicted"/>
<sequence length="104" mass="11298">MNNPWLLIIVLAAVTYLSRLLGVTVMAGRSLSPSLRRYFNYVPTAIIVALIMKQIFVPSNGQLTLSLPVLAACLAGALSIKFVKKFLPSVVIGIVIGLLVRYLL</sequence>
<protein>
    <submittedName>
        <fullName evidence="2">AzlD domain-containing protein</fullName>
    </submittedName>
</protein>
<dbReference type="RefSeq" id="WP_037581876.1">
    <property type="nucleotide sequence ID" value="NZ_CP025688.1"/>
</dbReference>
<feature type="transmembrane region" description="Helical" evidence="1">
    <location>
        <begin position="86"/>
        <end position="103"/>
    </location>
</feature>
<name>A0ABX5Q485_9BACL</name>